<organism evidence="2 3">
    <name type="scientific">Protopolystoma xenopodis</name>
    <dbReference type="NCBI Taxonomy" id="117903"/>
    <lineage>
        <taxon>Eukaryota</taxon>
        <taxon>Metazoa</taxon>
        <taxon>Spiralia</taxon>
        <taxon>Lophotrochozoa</taxon>
        <taxon>Platyhelminthes</taxon>
        <taxon>Monogenea</taxon>
        <taxon>Polyopisthocotylea</taxon>
        <taxon>Polystomatidea</taxon>
        <taxon>Polystomatidae</taxon>
        <taxon>Protopolystoma</taxon>
    </lineage>
</organism>
<feature type="region of interest" description="Disordered" evidence="1">
    <location>
        <begin position="225"/>
        <end position="245"/>
    </location>
</feature>
<feature type="compositionally biased region" description="Low complexity" evidence="1">
    <location>
        <begin position="170"/>
        <end position="192"/>
    </location>
</feature>
<feature type="region of interest" description="Disordered" evidence="1">
    <location>
        <begin position="277"/>
        <end position="297"/>
    </location>
</feature>
<comment type="caution">
    <text evidence="2">The sequence shown here is derived from an EMBL/GenBank/DDBJ whole genome shotgun (WGS) entry which is preliminary data.</text>
</comment>
<accession>A0A3S4ZXJ3</accession>
<feature type="region of interest" description="Disordered" evidence="1">
    <location>
        <begin position="170"/>
        <end position="198"/>
    </location>
</feature>
<evidence type="ECO:0000256" key="1">
    <source>
        <dbReference type="SAM" id="MobiDB-lite"/>
    </source>
</evidence>
<name>A0A3S4ZXJ3_9PLAT</name>
<dbReference type="Proteomes" id="UP000784294">
    <property type="component" value="Unassembled WGS sequence"/>
</dbReference>
<evidence type="ECO:0000313" key="2">
    <source>
        <dbReference type="EMBL" id="VEL06695.1"/>
    </source>
</evidence>
<feature type="region of interest" description="Disordered" evidence="1">
    <location>
        <begin position="395"/>
        <end position="414"/>
    </location>
</feature>
<evidence type="ECO:0000313" key="3">
    <source>
        <dbReference type="Proteomes" id="UP000784294"/>
    </source>
</evidence>
<reference evidence="2" key="1">
    <citation type="submission" date="2018-11" db="EMBL/GenBank/DDBJ databases">
        <authorList>
            <consortium name="Pathogen Informatics"/>
        </authorList>
    </citation>
    <scope>NUCLEOTIDE SEQUENCE</scope>
</reference>
<sequence length="477" mass="51800">MLTNYGITPSLTLLKQVTECDAVEESANEYGLANEDFTAIAEEAIPTGCSKALSCALLDVEGNLITYSHSLLVYLHHSRPFHTLTLLSLNSFILTYPFQTPPLPLPLPFPGSKPQLNLLPPSPAITGHDINGISLINHHPIEKCLFIFTFIHQHFMQPLNNSTSLSIYQTLQSSTQPPHSPSHRLPLPELNSLPPPGRPDSVPVFIRLSLGHSVFRRPDNRMTRPLVGPVHVPRLPTTSPHSLRPNGRLELATLAGDGITAGAVESCTVSIRPHLPTSCPRARRRAQPDAGLEPTAHPMLSSKMVTDASEPAEHIFSPPVRCRLPVATAARCQSAELRVSSLSPGSMFQAPSGARDTVCTDAGPEPASAAMLRPGKPKPKTFFSVAKFPTSGLRVGPYHRSGQQPPQQQRQLQLNHSYPHRSYYSSSGLGPGLLRVASRPHHTPPPKDTTMASGLAAAHRRRKQCRPRRAAASKGKC</sequence>
<gene>
    <name evidence="2" type="ORF">PXEA_LOCUS135</name>
</gene>
<proteinExistence type="predicted"/>
<dbReference type="EMBL" id="CAAALY010000258">
    <property type="protein sequence ID" value="VEL06695.1"/>
    <property type="molecule type" value="Genomic_DNA"/>
</dbReference>
<feature type="region of interest" description="Disordered" evidence="1">
    <location>
        <begin position="429"/>
        <end position="477"/>
    </location>
</feature>
<feature type="compositionally biased region" description="Low complexity" evidence="1">
    <location>
        <begin position="403"/>
        <end position="414"/>
    </location>
</feature>
<keyword evidence="3" id="KW-1185">Reference proteome</keyword>
<feature type="compositionally biased region" description="Basic residues" evidence="1">
    <location>
        <begin position="458"/>
        <end position="477"/>
    </location>
</feature>
<protein>
    <submittedName>
        <fullName evidence="2">Uncharacterized protein</fullName>
    </submittedName>
</protein>
<dbReference type="AlphaFoldDB" id="A0A3S4ZXJ3"/>